<dbReference type="InterPro" id="IPR050960">
    <property type="entry name" value="AB_hydrolase_4_sf"/>
</dbReference>
<dbReference type="GO" id="GO:0047372">
    <property type="term" value="F:monoacylglycerol lipase activity"/>
    <property type="evidence" value="ECO:0007669"/>
    <property type="project" value="TreeGrafter"/>
</dbReference>
<dbReference type="InterPro" id="IPR029058">
    <property type="entry name" value="AB_hydrolase_fold"/>
</dbReference>
<gene>
    <name evidence="3" type="ORF">FisN_16Hh096</name>
</gene>
<comment type="caution">
    <text evidence="3">The sequence shown here is derived from an EMBL/GenBank/DDBJ whole genome shotgun (WGS) entry which is preliminary data.</text>
</comment>
<comment type="similarity">
    <text evidence="1">Belongs to the AB hydrolase superfamily. AB hydrolase 4 family.</text>
</comment>
<protein>
    <recommendedName>
        <fullName evidence="5">Serine aminopeptidase S33 domain-containing protein</fullName>
    </recommendedName>
</protein>
<dbReference type="Proteomes" id="UP000198406">
    <property type="component" value="Unassembled WGS sequence"/>
</dbReference>
<dbReference type="EMBL" id="BDSP01000289">
    <property type="protein sequence ID" value="GAX29462.1"/>
    <property type="molecule type" value="Genomic_DNA"/>
</dbReference>
<organism evidence="3 4">
    <name type="scientific">Fistulifera solaris</name>
    <name type="common">Oleaginous diatom</name>
    <dbReference type="NCBI Taxonomy" id="1519565"/>
    <lineage>
        <taxon>Eukaryota</taxon>
        <taxon>Sar</taxon>
        <taxon>Stramenopiles</taxon>
        <taxon>Ochrophyta</taxon>
        <taxon>Bacillariophyta</taxon>
        <taxon>Bacillariophyceae</taxon>
        <taxon>Bacillariophycidae</taxon>
        <taxon>Naviculales</taxon>
        <taxon>Naviculaceae</taxon>
        <taxon>Fistulifera</taxon>
    </lineage>
</organism>
<accession>A0A1Z5KTL8</accession>
<dbReference type="PANTHER" id="PTHR10794">
    <property type="entry name" value="ABHYDROLASE DOMAIN-CONTAINING PROTEIN"/>
    <property type="match status" value="1"/>
</dbReference>
<dbReference type="PANTHER" id="PTHR10794:SF63">
    <property type="entry name" value="ALPHA_BETA HYDROLASE 1, ISOFORM A"/>
    <property type="match status" value="1"/>
</dbReference>
<dbReference type="OrthoDB" id="41686at2759"/>
<evidence type="ECO:0000256" key="1">
    <source>
        <dbReference type="ARBA" id="ARBA00010884"/>
    </source>
</evidence>
<keyword evidence="4" id="KW-1185">Reference proteome</keyword>
<feature type="region of interest" description="Disordered" evidence="2">
    <location>
        <begin position="484"/>
        <end position="510"/>
    </location>
</feature>
<proteinExistence type="inferred from homology"/>
<sequence length="510" mass="56218">MNIYDLEKDDDLSFKDETDDNIDVECEEETSKATTLASSYEYIKVQYQQLIHPKHFIRQSSSIISEQLPATPSGWMALLSLATSCGLGYELQLQKRLTCPPLVYAQLSSPSMKDIYQKMTATPESLLRRPIQPSLFVGTRAYAASTAAYLCGGPAHHDSYVRFREILTLPMDGATVALDWELPPGVTEEQVRHQITQPVVLVIHGINNHANFGYVRSMVRACTMRGWIAAGFNMRGCGGMALTTPRGYNAAYTGDIRGAVQQLSARLSAPLFLVGNSLSASLVTKYLGEEGLCGTLPECVAGGAALGNPISIDSRHMSLIFSPLLALGVKKSILEQWSALQQIKEPYFLSCIRRAMLAVTLAEFDSAMAPIMIRNDPVYPFSARVGFKSGHSYWNDASSYRLIRFVSVPMMQLIASDDFLVYKAFQGRLAYCLANPNVMIVESKCGGHLGWHEAPPRNYGLGKSWADAATTDFIDVVFKSFEERKSKQSGGVEFRERDSVLSAGVPRSKL</sequence>
<dbReference type="GO" id="GO:0034338">
    <property type="term" value="F:short-chain carboxylesterase activity"/>
    <property type="evidence" value="ECO:0007669"/>
    <property type="project" value="TreeGrafter"/>
</dbReference>
<dbReference type="SUPFAM" id="SSF53474">
    <property type="entry name" value="alpha/beta-Hydrolases"/>
    <property type="match status" value="1"/>
</dbReference>
<dbReference type="Gene3D" id="3.40.50.1820">
    <property type="entry name" value="alpha/beta hydrolase"/>
    <property type="match status" value="1"/>
</dbReference>
<evidence type="ECO:0000313" key="4">
    <source>
        <dbReference type="Proteomes" id="UP000198406"/>
    </source>
</evidence>
<evidence type="ECO:0000256" key="2">
    <source>
        <dbReference type="SAM" id="MobiDB-lite"/>
    </source>
</evidence>
<name>A0A1Z5KTL8_FISSO</name>
<dbReference type="InParanoid" id="A0A1Z5KTL8"/>
<dbReference type="AlphaFoldDB" id="A0A1Z5KTL8"/>
<evidence type="ECO:0008006" key="5">
    <source>
        <dbReference type="Google" id="ProtNLM"/>
    </source>
</evidence>
<reference evidence="3 4" key="1">
    <citation type="journal article" date="2015" name="Plant Cell">
        <title>Oil accumulation by the oleaginous diatom Fistulifera solaris as revealed by the genome and transcriptome.</title>
        <authorList>
            <person name="Tanaka T."/>
            <person name="Maeda Y."/>
            <person name="Veluchamy A."/>
            <person name="Tanaka M."/>
            <person name="Abida H."/>
            <person name="Marechal E."/>
            <person name="Bowler C."/>
            <person name="Muto M."/>
            <person name="Sunaga Y."/>
            <person name="Tanaka M."/>
            <person name="Yoshino T."/>
            <person name="Taniguchi T."/>
            <person name="Fukuda Y."/>
            <person name="Nemoto M."/>
            <person name="Matsumoto M."/>
            <person name="Wong P.S."/>
            <person name="Aburatani S."/>
            <person name="Fujibuchi W."/>
        </authorList>
    </citation>
    <scope>NUCLEOTIDE SEQUENCE [LARGE SCALE GENOMIC DNA]</scope>
    <source>
        <strain evidence="3 4">JPCC DA0580</strain>
    </source>
</reference>
<evidence type="ECO:0000313" key="3">
    <source>
        <dbReference type="EMBL" id="GAX29462.1"/>
    </source>
</evidence>